<evidence type="ECO:0000313" key="5">
    <source>
        <dbReference type="Proteomes" id="UP000761534"/>
    </source>
</evidence>
<dbReference type="InterPro" id="IPR026285">
    <property type="entry name" value="TenA_E"/>
</dbReference>
<gene>
    <name evidence="4" type="ORF">TRICI_004010</name>
</gene>
<dbReference type="PANTHER" id="PTHR43198:SF2">
    <property type="entry name" value="SI:CH1073-67J19.1-RELATED"/>
    <property type="match status" value="1"/>
</dbReference>
<accession>A0A642V7A2</accession>
<proteinExistence type="predicted"/>
<feature type="active site" description="Proton donor" evidence="1">
    <location>
        <position position="201"/>
    </location>
</feature>
<dbReference type="PIRSF" id="PIRSF003170">
    <property type="entry name" value="Pet18p"/>
    <property type="match status" value="1"/>
</dbReference>
<dbReference type="VEuPathDB" id="FungiDB:TRICI_004010"/>
<reference evidence="4" key="1">
    <citation type="journal article" date="2019" name="G3 (Bethesda)">
        <title>Genome Assemblies of Two Rare Opportunistic Yeast Pathogens: Diutina rugosa (syn. Candida rugosa) and Trichomonascus ciferrii (syn. Candida ciferrii).</title>
        <authorList>
            <person name="Mixao V."/>
            <person name="Saus E."/>
            <person name="Hansen A.P."/>
            <person name="Lass-Florl C."/>
            <person name="Gabaldon T."/>
        </authorList>
    </citation>
    <scope>NUCLEOTIDE SEQUENCE</scope>
    <source>
        <strain evidence="4">CBS 4856</strain>
    </source>
</reference>
<keyword evidence="5" id="KW-1185">Reference proteome</keyword>
<dbReference type="OrthoDB" id="37730at2759"/>
<dbReference type="InterPro" id="IPR050967">
    <property type="entry name" value="Thiamine_Salvage_TenA"/>
</dbReference>
<evidence type="ECO:0000259" key="3">
    <source>
        <dbReference type="Pfam" id="PF03070"/>
    </source>
</evidence>
<dbReference type="SUPFAM" id="SSF48613">
    <property type="entry name" value="Heme oxygenase-like"/>
    <property type="match status" value="1"/>
</dbReference>
<dbReference type="EMBL" id="SWFS01000299">
    <property type="protein sequence ID" value="KAA8910867.1"/>
    <property type="molecule type" value="Genomic_DNA"/>
</dbReference>
<feature type="binding site" evidence="2">
    <location>
        <position position="136"/>
    </location>
    <ligand>
        <name>substrate</name>
    </ligand>
</feature>
<feature type="binding site" evidence="2">
    <location>
        <position position="44"/>
    </location>
    <ligand>
        <name>substrate</name>
    </ligand>
</feature>
<dbReference type="PANTHER" id="PTHR43198">
    <property type="entry name" value="BIFUNCTIONAL TH2 PROTEIN"/>
    <property type="match status" value="1"/>
</dbReference>
<sequence>MTFAEELRKQSEPEWTEAIQHRFVQELYEGKVDRQVMAKYLVMDYRFVDHFISLIGMAIASADKFSSRLRFSHFAGFIAADENTYFVRACEKLGVTEETKAAMPDNEATKGFKDLMKQAADSHNYAAILSVLYVAEALYYDWGRRAPQPLPEDFVYAEWITLHDYPGFRELVEFLGDELNRVGPRDREVATRYFSEAVKLEKRFFDQAYQ</sequence>
<dbReference type="Pfam" id="PF03070">
    <property type="entry name" value="TENA_THI-4"/>
    <property type="match status" value="1"/>
</dbReference>
<feature type="binding site" evidence="2">
    <location>
        <position position="82"/>
    </location>
    <ligand>
        <name>substrate</name>
    </ligand>
</feature>
<dbReference type="Gene3D" id="1.20.910.10">
    <property type="entry name" value="Heme oxygenase-like"/>
    <property type="match status" value="1"/>
</dbReference>
<dbReference type="InterPro" id="IPR016084">
    <property type="entry name" value="Haem_Oase-like_multi-hlx"/>
</dbReference>
<dbReference type="GO" id="GO:0005829">
    <property type="term" value="C:cytosol"/>
    <property type="evidence" value="ECO:0007669"/>
    <property type="project" value="TreeGrafter"/>
</dbReference>
<dbReference type="CDD" id="cd19358">
    <property type="entry name" value="TenA_E_Spr0628-like"/>
    <property type="match status" value="1"/>
</dbReference>
<organism evidence="4 5">
    <name type="scientific">Trichomonascus ciferrii</name>
    <dbReference type="NCBI Taxonomy" id="44093"/>
    <lineage>
        <taxon>Eukaryota</taxon>
        <taxon>Fungi</taxon>
        <taxon>Dikarya</taxon>
        <taxon>Ascomycota</taxon>
        <taxon>Saccharomycotina</taxon>
        <taxon>Dipodascomycetes</taxon>
        <taxon>Dipodascales</taxon>
        <taxon>Trichomonascaceae</taxon>
        <taxon>Trichomonascus</taxon>
        <taxon>Trichomonascus ciferrii complex</taxon>
    </lineage>
</organism>
<protein>
    <recommendedName>
        <fullName evidence="3">Thiaminase-2/PQQC domain-containing protein</fullName>
    </recommendedName>
</protein>
<dbReference type="InterPro" id="IPR004305">
    <property type="entry name" value="Thiaminase-2/PQQC"/>
</dbReference>
<feature type="domain" description="Thiaminase-2/PQQC" evidence="3">
    <location>
        <begin position="9"/>
        <end position="209"/>
    </location>
</feature>
<evidence type="ECO:0000256" key="1">
    <source>
        <dbReference type="PIRSR" id="PIRSR003170-1"/>
    </source>
</evidence>
<evidence type="ECO:0000313" key="4">
    <source>
        <dbReference type="EMBL" id="KAA8910867.1"/>
    </source>
</evidence>
<evidence type="ECO:0000256" key="2">
    <source>
        <dbReference type="PIRSR" id="PIRSR003170-2"/>
    </source>
</evidence>
<dbReference type="Proteomes" id="UP000761534">
    <property type="component" value="Unassembled WGS sequence"/>
</dbReference>
<name>A0A642V7A2_9ASCO</name>
<dbReference type="AlphaFoldDB" id="A0A642V7A2"/>
<comment type="caution">
    <text evidence="4">The sequence shown here is derived from an EMBL/GenBank/DDBJ whole genome shotgun (WGS) entry which is preliminary data.</text>
</comment>
<dbReference type="GO" id="GO:0006772">
    <property type="term" value="P:thiamine metabolic process"/>
    <property type="evidence" value="ECO:0007669"/>
    <property type="project" value="UniProtKB-ARBA"/>
</dbReference>